<evidence type="ECO:0000256" key="1">
    <source>
        <dbReference type="SAM" id="SignalP"/>
    </source>
</evidence>
<gene>
    <name evidence="2" type="ORF">A9K56_16335</name>
</gene>
<dbReference type="Proteomes" id="UP000092125">
    <property type="component" value="Unassembled WGS sequence"/>
</dbReference>
<name>A0AAP7GPR9_STEMA</name>
<sequence length="217" mass="23904">MRLLAALSFLFTGVCIAAPHTPEQEYTLQARVVLQHDPAARDQLALWDAAAVPRNGIDWQRSLDDLPTWLRQQQIVPPSAAVMQDVTDALLARLSTATCHAEAFLPLGSPEIGRFTLACALPDPAPTFALYRALRQAGPSGQAQHSDVFFSAYAAHLRSAQAALHRTHMVGWSSYRHGDVHEARSDQLYQAILLTLLPFEAWDMRIAGDVPPILLHD</sequence>
<proteinExistence type="predicted"/>
<accession>A0AAP7GPR9</accession>
<dbReference type="AlphaFoldDB" id="A0AAP7GPR9"/>
<feature type="chain" id="PRO_5042845189" evidence="1">
    <location>
        <begin position="18"/>
        <end position="217"/>
    </location>
</feature>
<organism evidence="2 3">
    <name type="scientific">Stenotrophomonas maltophilia</name>
    <name type="common">Pseudomonas maltophilia</name>
    <name type="synonym">Xanthomonas maltophilia</name>
    <dbReference type="NCBI Taxonomy" id="40324"/>
    <lineage>
        <taxon>Bacteria</taxon>
        <taxon>Pseudomonadati</taxon>
        <taxon>Pseudomonadota</taxon>
        <taxon>Gammaproteobacteria</taxon>
        <taxon>Lysobacterales</taxon>
        <taxon>Lysobacteraceae</taxon>
        <taxon>Stenotrophomonas</taxon>
        <taxon>Stenotrophomonas maltophilia group</taxon>
    </lineage>
</organism>
<comment type="caution">
    <text evidence="2">The sequence shown here is derived from an EMBL/GenBank/DDBJ whole genome shotgun (WGS) entry which is preliminary data.</text>
</comment>
<reference evidence="2 3" key="1">
    <citation type="submission" date="2016-05" db="EMBL/GenBank/DDBJ databases">
        <title>Draft Genome Sequences of Stenotrophomonas maltophilia Strains Sm32COP, Sm41DVV, Sm46PAILV, SmF3, SmF22, SmSOFb1 and SmCVFa1, Isolated from Different Manures, in France.</title>
        <authorList>
            <person name="Nazaret S."/>
            <person name="Bodilis J."/>
        </authorList>
    </citation>
    <scope>NUCLEOTIDE SEQUENCE [LARGE SCALE GENOMIC DNA]</scope>
    <source>
        <strain evidence="2 3">Sm41DVV</strain>
    </source>
</reference>
<evidence type="ECO:0000313" key="2">
    <source>
        <dbReference type="EMBL" id="OBU60080.1"/>
    </source>
</evidence>
<protein>
    <submittedName>
        <fullName evidence="2">Uncharacterized protein</fullName>
    </submittedName>
</protein>
<feature type="signal peptide" evidence="1">
    <location>
        <begin position="1"/>
        <end position="17"/>
    </location>
</feature>
<dbReference type="EMBL" id="LYVI01000012">
    <property type="protein sequence ID" value="OBU60080.1"/>
    <property type="molecule type" value="Genomic_DNA"/>
</dbReference>
<keyword evidence="1" id="KW-0732">Signal</keyword>
<evidence type="ECO:0000313" key="3">
    <source>
        <dbReference type="Proteomes" id="UP000092125"/>
    </source>
</evidence>